<sequence length="294" mass="33763">MSKNDKPKQLEDEEENGAAELTDTELAKDSNEDSPTLKEIREAIMGIKSQMATTIREELATFTKDLNQKLLDQASTLDTHEKAIADTQKRVSEVEASGMVTKKHCSKYSRATKASRKELPLPDNMPLQIQRAHRSLAQRPGPGTSPRSIIVNFLQFEVKEMVLRLAWKAKIMLNNKQVFFDHDYAFEVMEKRRTYKEIKRVLKEKGIRFQTPFTRIRIHWSDGPRTYADAEDAAEELRARGMVTSVSRAQPTATLEERIHTAFPWQQHGDPGGRETIETRVRHKLQEFRRGSDS</sequence>
<gene>
    <name evidence="2" type="ORF">WMY93_030902</name>
</gene>
<dbReference type="EMBL" id="JBBPFD010000480">
    <property type="protein sequence ID" value="KAK7878792.1"/>
    <property type="molecule type" value="Genomic_DNA"/>
</dbReference>
<comment type="caution">
    <text evidence="2">The sequence shown here is derived from an EMBL/GenBank/DDBJ whole genome shotgun (WGS) entry which is preliminary data.</text>
</comment>
<keyword evidence="3" id="KW-1185">Reference proteome</keyword>
<dbReference type="Gene3D" id="3.30.70.1820">
    <property type="entry name" value="L1 transposable element, RRM domain"/>
    <property type="match status" value="1"/>
</dbReference>
<feature type="region of interest" description="Disordered" evidence="1">
    <location>
        <begin position="1"/>
        <end position="37"/>
    </location>
</feature>
<reference evidence="3" key="1">
    <citation type="submission" date="2024-04" db="EMBL/GenBank/DDBJ databases">
        <title>Salinicola lusitanus LLJ914,a marine bacterium isolated from the Okinawa Trough.</title>
        <authorList>
            <person name="Li J."/>
        </authorList>
    </citation>
    <scope>NUCLEOTIDE SEQUENCE [LARGE SCALE GENOMIC DNA]</scope>
</reference>
<evidence type="ECO:0000256" key="1">
    <source>
        <dbReference type="SAM" id="MobiDB-lite"/>
    </source>
</evidence>
<evidence type="ECO:0000313" key="3">
    <source>
        <dbReference type="Proteomes" id="UP001460270"/>
    </source>
</evidence>
<dbReference type="InterPro" id="IPR004244">
    <property type="entry name" value="Transposase_22"/>
</dbReference>
<proteinExistence type="predicted"/>
<evidence type="ECO:0000313" key="2">
    <source>
        <dbReference type="EMBL" id="KAK7878792.1"/>
    </source>
</evidence>
<dbReference type="Proteomes" id="UP001460270">
    <property type="component" value="Unassembled WGS sequence"/>
</dbReference>
<feature type="compositionally biased region" description="Basic and acidic residues" evidence="1">
    <location>
        <begin position="25"/>
        <end position="37"/>
    </location>
</feature>
<feature type="compositionally biased region" description="Basic and acidic residues" evidence="1">
    <location>
        <begin position="1"/>
        <end position="10"/>
    </location>
</feature>
<evidence type="ECO:0008006" key="4">
    <source>
        <dbReference type="Google" id="ProtNLM"/>
    </source>
</evidence>
<accession>A0AAW0MNW2</accession>
<name>A0AAW0MNW2_9GOBI</name>
<dbReference type="AlphaFoldDB" id="A0AAW0MNW2"/>
<dbReference type="PANTHER" id="PTHR11505">
    <property type="entry name" value="L1 TRANSPOSABLE ELEMENT-RELATED"/>
    <property type="match status" value="1"/>
</dbReference>
<protein>
    <recommendedName>
        <fullName evidence="4">L1 transposable element RRM domain-containing protein</fullName>
    </recommendedName>
</protein>
<organism evidence="2 3">
    <name type="scientific">Mugilogobius chulae</name>
    <name type="common">yellowstripe goby</name>
    <dbReference type="NCBI Taxonomy" id="88201"/>
    <lineage>
        <taxon>Eukaryota</taxon>
        <taxon>Metazoa</taxon>
        <taxon>Chordata</taxon>
        <taxon>Craniata</taxon>
        <taxon>Vertebrata</taxon>
        <taxon>Euteleostomi</taxon>
        <taxon>Actinopterygii</taxon>
        <taxon>Neopterygii</taxon>
        <taxon>Teleostei</taxon>
        <taxon>Neoteleostei</taxon>
        <taxon>Acanthomorphata</taxon>
        <taxon>Gobiaria</taxon>
        <taxon>Gobiiformes</taxon>
        <taxon>Gobioidei</taxon>
        <taxon>Gobiidae</taxon>
        <taxon>Gobionellinae</taxon>
        <taxon>Mugilogobius</taxon>
    </lineage>
</organism>